<dbReference type="InterPro" id="IPR036047">
    <property type="entry name" value="F-box-like_dom_sf"/>
</dbReference>
<evidence type="ECO:0000313" key="3">
    <source>
        <dbReference type="Proteomes" id="UP001321473"/>
    </source>
</evidence>
<name>A0AAQ4EM78_AMBAM</name>
<dbReference type="PANTHER" id="PTHR31639:SF256">
    <property type="entry name" value="OS07G0242900 PROTEIN"/>
    <property type="match status" value="1"/>
</dbReference>
<protein>
    <recommendedName>
        <fullName evidence="1">F-box domain-containing protein</fullName>
    </recommendedName>
</protein>
<gene>
    <name evidence="2" type="ORF">V5799_031132</name>
</gene>
<dbReference type="AlphaFoldDB" id="A0AAQ4EM78"/>
<dbReference type="EMBL" id="JARKHS020014027">
    <property type="protein sequence ID" value="KAK8775523.1"/>
    <property type="molecule type" value="Genomic_DNA"/>
</dbReference>
<feature type="domain" description="F-box" evidence="1">
    <location>
        <begin position="5"/>
        <end position="53"/>
    </location>
</feature>
<evidence type="ECO:0000259" key="1">
    <source>
        <dbReference type="PROSITE" id="PS50181"/>
    </source>
</evidence>
<dbReference type="InterPro" id="IPR032675">
    <property type="entry name" value="LRR_dom_sf"/>
</dbReference>
<sequence>MAPVRRTLAALPDRVLAHILGFLDAEDVMVMEHVSRRVRRVARSRWLMRFTRVHFTHPPDVVAAFLHGARASAISELDLNNCVQLSCAAIKACIGACVNLTSLKCVNTRLYPSALLDVTRTQVRHLTRLDWSLPNAPRCRRHARELLQRLRSDGGDLGLGFLQYMYVEAVAVAANTNLLRYVLKKCPSLASVHFHERDGGKSSLASFLLRAYVRRAQWNALTYTQERVPDVRSMTIPLGFQWFVEIDIVKALQADVNLYGNMTARKRPQSVRSCVTFVHPFIVQNTQGLSQLLISIDDMWVTAHLLDMAETDGNLHELRALTLRTFHGPSGWQRNTPDLYATQLSGFLQAFRALQELNLVSFHFETFFDCSVILANAGMKGLRSLSLPACAIRHDEQLKRLSRAPFTLRELDIRGRRAAGKRVCAQCDDASTCTSDCLESMLLLSPLERLTLCDLPNVSSLNFLLRCKVDEMRLCNLGLWSMRNRMSFWAIKQVCAEVRSLKLESHDLPEDLRFLNDLVPAPHLRRLCITTSAVQRQLRATLLTFVRGLFPALHTLHVHTLSPSDAFQLIWTRLPGARNGIYKKRVLSTDQRQLCATCDYTGLAKPLR</sequence>
<dbReference type="PROSITE" id="PS50181">
    <property type="entry name" value="FBOX"/>
    <property type="match status" value="1"/>
</dbReference>
<keyword evidence="3" id="KW-1185">Reference proteome</keyword>
<dbReference type="SUPFAM" id="SSF52058">
    <property type="entry name" value="L domain-like"/>
    <property type="match status" value="1"/>
</dbReference>
<dbReference type="SUPFAM" id="SSF81383">
    <property type="entry name" value="F-box domain"/>
    <property type="match status" value="1"/>
</dbReference>
<dbReference type="InterPro" id="IPR001810">
    <property type="entry name" value="F-box_dom"/>
</dbReference>
<comment type="caution">
    <text evidence="2">The sequence shown here is derived from an EMBL/GenBank/DDBJ whole genome shotgun (WGS) entry which is preliminary data.</text>
</comment>
<reference evidence="2 3" key="1">
    <citation type="journal article" date="2023" name="Arcadia Sci">
        <title>De novo assembly of a long-read Amblyomma americanum tick genome.</title>
        <authorList>
            <person name="Chou S."/>
            <person name="Poskanzer K.E."/>
            <person name="Rollins M."/>
            <person name="Thuy-Boun P.S."/>
        </authorList>
    </citation>
    <scope>NUCLEOTIDE SEQUENCE [LARGE SCALE GENOMIC DNA]</scope>
    <source>
        <strain evidence="2">F_SG_1</strain>
        <tissue evidence="2">Salivary glands</tissue>
    </source>
</reference>
<dbReference type="Pfam" id="PF12937">
    <property type="entry name" value="F-box-like"/>
    <property type="match status" value="1"/>
</dbReference>
<dbReference type="PANTHER" id="PTHR31639">
    <property type="entry name" value="F-BOX PROTEIN-LIKE"/>
    <property type="match status" value="1"/>
</dbReference>
<accession>A0AAQ4EM78</accession>
<proteinExistence type="predicted"/>
<dbReference type="Proteomes" id="UP001321473">
    <property type="component" value="Unassembled WGS sequence"/>
</dbReference>
<dbReference type="Gene3D" id="3.80.10.10">
    <property type="entry name" value="Ribonuclease Inhibitor"/>
    <property type="match status" value="1"/>
</dbReference>
<organism evidence="2 3">
    <name type="scientific">Amblyomma americanum</name>
    <name type="common">Lone star tick</name>
    <dbReference type="NCBI Taxonomy" id="6943"/>
    <lineage>
        <taxon>Eukaryota</taxon>
        <taxon>Metazoa</taxon>
        <taxon>Ecdysozoa</taxon>
        <taxon>Arthropoda</taxon>
        <taxon>Chelicerata</taxon>
        <taxon>Arachnida</taxon>
        <taxon>Acari</taxon>
        <taxon>Parasitiformes</taxon>
        <taxon>Ixodida</taxon>
        <taxon>Ixodoidea</taxon>
        <taxon>Ixodidae</taxon>
        <taxon>Amblyomminae</taxon>
        <taxon>Amblyomma</taxon>
    </lineage>
</organism>
<evidence type="ECO:0000313" key="2">
    <source>
        <dbReference type="EMBL" id="KAK8775523.1"/>
    </source>
</evidence>